<feature type="non-terminal residue" evidence="3">
    <location>
        <position position="1"/>
    </location>
</feature>
<dbReference type="SUPFAM" id="SSF55846">
    <property type="entry name" value="N-acetylmuramoyl-L-alanine amidase-like"/>
    <property type="match status" value="1"/>
</dbReference>
<dbReference type="InterPro" id="IPR036505">
    <property type="entry name" value="Amidase/PGRP_sf"/>
</dbReference>
<dbReference type="PANTHER" id="PTHR11022">
    <property type="entry name" value="PEPTIDOGLYCAN RECOGNITION PROTEIN"/>
    <property type="match status" value="1"/>
</dbReference>
<dbReference type="AlphaFoldDB" id="A0A955RJR2"/>
<dbReference type="CDD" id="cd06583">
    <property type="entry name" value="PGRP"/>
    <property type="match status" value="1"/>
</dbReference>
<gene>
    <name evidence="3" type="ORF">KC909_05230</name>
</gene>
<sequence length="219" mass="24395">GDIGYNYLIDQNGVIYEGRKGGDGVVGAHVLGINYESIGIGMIGTFTDELPAAPARVSLKNLIAEKAAIHGIVIDWGTTLNGHRDFSITECPGDTFYNYLYSTEDEINDKVHGLSNMRAALSLADQMINASRVNGELNYGDLILEFDREESVSESEILQLIPQNSAIEIIKIDGNIATLRIMRYYNSEGEFLPYRNRYLITYFNLHPDVRNIYIGGYSN</sequence>
<evidence type="ECO:0000313" key="3">
    <source>
        <dbReference type="EMBL" id="MCA9383744.1"/>
    </source>
</evidence>
<dbReference type="PANTHER" id="PTHR11022:SF41">
    <property type="entry name" value="PEPTIDOGLYCAN-RECOGNITION PROTEIN LC-RELATED"/>
    <property type="match status" value="1"/>
</dbReference>
<dbReference type="Pfam" id="PF01510">
    <property type="entry name" value="Amidase_2"/>
    <property type="match status" value="1"/>
</dbReference>
<evidence type="ECO:0000259" key="2">
    <source>
        <dbReference type="SMART" id="SM00701"/>
    </source>
</evidence>
<comment type="caution">
    <text evidence="3">The sequence shown here is derived from an EMBL/GenBank/DDBJ whole genome shotgun (WGS) entry which is preliminary data.</text>
</comment>
<comment type="similarity">
    <text evidence="1">Belongs to the N-acetylmuramoyl-L-alanine amidase 2 family.</text>
</comment>
<dbReference type="GO" id="GO:0008270">
    <property type="term" value="F:zinc ion binding"/>
    <property type="evidence" value="ECO:0007669"/>
    <property type="project" value="InterPro"/>
</dbReference>
<protein>
    <submittedName>
        <fullName evidence="3">N-acetylmuramoyl-L-alanine amidase</fullName>
    </submittedName>
</protein>
<proteinExistence type="inferred from homology"/>
<dbReference type="EMBL" id="JAGQLK010000125">
    <property type="protein sequence ID" value="MCA9383744.1"/>
    <property type="molecule type" value="Genomic_DNA"/>
</dbReference>
<dbReference type="InterPro" id="IPR002502">
    <property type="entry name" value="Amidase_domain"/>
</dbReference>
<dbReference type="SMART" id="SM00701">
    <property type="entry name" value="PGRP"/>
    <property type="match status" value="1"/>
</dbReference>
<evidence type="ECO:0000313" key="4">
    <source>
        <dbReference type="Proteomes" id="UP000783287"/>
    </source>
</evidence>
<reference evidence="3" key="1">
    <citation type="submission" date="2020-04" db="EMBL/GenBank/DDBJ databases">
        <authorList>
            <person name="Zhang T."/>
        </authorList>
    </citation>
    <scope>NUCLEOTIDE SEQUENCE</scope>
    <source>
        <strain evidence="3">HKST-UBA14</strain>
    </source>
</reference>
<dbReference type="Proteomes" id="UP000783287">
    <property type="component" value="Unassembled WGS sequence"/>
</dbReference>
<dbReference type="GO" id="GO:0008745">
    <property type="term" value="F:N-acetylmuramoyl-L-alanine amidase activity"/>
    <property type="evidence" value="ECO:0007669"/>
    <property type="project" value="InterPro"/>
</dbReference>
<feature type="domain" description="Peptidoglycan recognition protein family" evidence="2">
    <location>
        <begin position="1"/>
        <end position="87"/>
    </location>
</feature>
<organism evidence="3 4">
    <name type="scientific">Candidatus Dojkabacteria bacterium</name>
    <dbReference type="NCBI Taxonomy" id="2099670"/>
    <lineage>
        <taxon>Bacteria</taxon>
        <taxon>Candidatus Dojkabacteria</taxon>
    </lineage>
</organism>
<accession>A0A955RJR2</accession>
<dbReference type="Gene3D" id="3.40.80.10">
    <property type="entry name" value="Peptidoglycan recognition protein-like"/>
    <property type="match status" value="1"/>
</dbReference>
<dbReference type="GO" id="GO:0009253">
    <property type="term" value="P:peptidoglycan catabolic process"/>
    <property type="evidence" value="ECO:0007669"/>
    <property type="project" value="InterPro"/>
</dbReference>
<name>A0A955RJR2_9BACT</name>
<evidence type="ECO:0000256" key="1">
    <source>
        <dbReference type="ARBA" id="ARBA00007553"/>
    </source>
</evidence>
<dbReference type="InterPro" id="IPR015510">
    <property type="entry name" value="PGRP"/>
</dbReference>
<reference evidence="3" key="2">
    <citation type="journal article" date="2021" name="Microbiome">
        <title>Successional dynamics and alternative stable states in a saline activated sludge microbial community over 9 years.</title>
        <authorList>
            <person name="Wang Y."/>
            <person name="Ye J."/>
            <person name="Ju F."/>
            <person name="Liu L."/>
            <person name="Boyd J.A."/>
            <person name="Deng Y."/>
            <person name="Parks D.H."/>
            <person name="Jiang X."/>
            <person name="Yin X."/>
            <person name="Woodcroft B.J."/>
            <person name="Tyson G.W."/>
            <person name="Hugenholtz P."/>
            <person name="Polz M.F."/>
            <person name="Zhang T."/>
        </authorList>
    </citation>
    <scope>NUCLEOTIDE SEQUENCE</scope>
    <source>
        <strain evidence="3">HKST-UBA14</strain>
    </source>
</reference>
<dbReference type="InterPro" id="IPR006619">
    <property type="entry name" value="PGRP_domain_met/bac"/>
</dbReference>